<accession>A0A3B0SVD2</accession>
<dbReference type="Pfam" id="PF11306">
    <property type="entry name" value="DUF3108"/>
    <property type="match status" value="1"/>
</dbReference>
<evidence type="ECO:0008006" key="2">
    <source>
        <dbReference type="Google" id="ProtNLM"/>
    </source>
</evidence>
<dbReference type="InterPro" id="IPR021457">
    <property type="entry name" value="DUF3108"/>
</dbReference>
<evidence type="ECO:0000313" key="1">
    <source>
        <dbReference type="EMBL" id="VAW10341.1"/>
    </source>
</evidence>
<dbReference type="EMBL" id="UOEM01000010">
    <property type="protein sequence ID" value="VAW10341.1"/>
    <property type="molecule type" value="Genomic_DNA"/>
</dbReference>
<organism evidence="1">
    <name type="scientific">hydrothermal vent metagenome</name>
    <dbReference type="NCBI Taxonomy" id="652676"/>
    <lineage>
        <taxon>unclassified sequences</taxon>
        <taxon>metagenomes</taxon>
        <taxon>ecological metagenomes</taxon>
    </lineage>
</organism>
<protein>
    <recommendedName>
        <fullName evidence="2">DUF3108 domain-containing protein</fullName>
    </recommendedName>
</protein>
<reference evidence="1" key="1">
    <citation type="submission" date="2018-06" db="EMBL/GenBank/DDBJ databases">
        <authorList>
            <person name="Zhirakovskaya E."/>
        </authorList>
    </citation>
    <scope>NUCLEOTIDE SEQUENCE</scope>
</reference>
<name>A0A3B0SVD2_9ZZZZ</name>
<sequence>MSDEITTEVPSGLTGSRTRQKRLMCRLALASAALLTATAVNAQTIKLSAADLSRLDQKIELDYNVLGLGFSVLSAKFDITLNRRKYKATSVIKTEGIAGLIMRSRWDSVSEGRITRAGLRPTRFRTDVSTSRGRGAVNVKFEKNSYLISAVPKIQSDRRAGLNAKLTPNLPDPLSALVTTAIFNSKNPCTGKARVFDGRRIFDLAFQFDKQVTITGNRTYSGPAYACLVKHTPVAGQPAAELKAEQQSPSPFHRVWLAPVKLGAKGLKALIPVRIDLQTGWTTTTIALTRSSIGGRPITVAAR</sequence>
<proteinExistence type="predicted"/>
<gene>
    <name evidence="1" type="ORF">MNBD_ALPHA09-2189</name>
</gene>
<dbReference type="AlphaFoldDB" id="A0A3B0SVD2"/>